<dbReference type="PANTHER" id="PTHR18968">
    <property type="entry name" value="THIAMINE PYROPHOSPHATE ENZYMES"/>
    <property type="match status" value="1"/>
</dbReference>
<evidence type="ECO:0000259" key="4">
    <source>
        <dbReference type="Pfam" id="PF00205"/>
    </source>
</evidence>
<comment type="similarity">
    <text evidence="1 3">Belongs to the TPP enzyme family.</text>
</comment>
<proteinExistence type="inferred from homology"/>
<feature type="domain" description="Thiamine pyrophosphate enzyme N-terminal TPP-binding" evidence="6">
    <location>
        <begin position="17"/>
        <end position="129"/>
    </location>
</feature>
<feature type="domain" description="Thiamine pyrophosphate enzyme TPP-binding" evidence="5">
    <location>
        <begin position="415"/>
        <end position="572"/>
    </location>
</feature>
<evidence type="ECO:0000259" key="5">
    <source>
        <dbReference type="Pfam" id="PF02775"/>
    </source>
</evidence>
<dbReference type="Pfam" id="PF00205">
    <property type="entry name" value="TPP_enzyme_M"/>
    <property type="match status" value="1"/>
</dbReference>
<dbReference type="CDD" id="cd07035">
    <property type="entry name" value="TPP_PYR_POX_like"/>
    <property type="match status" value="1"/>
</dbReference>
<dbReference type="PANTHER" id="PTHR18968:SF120">
    <property type="entry name" value="ACETOLACTATE SYNTHASE LARGE SUBUNIT"/>
    <property type="match status" value="1"/>
</dbReference>
<keyword evidence="2 3" id="KW-0786">Thiamine pyrophosphate</keyword>
<dbReference type="Pfam" id="PF02776">
    <property type="entry name" value="TPP_enzyme_N"/>
    <property type="match status" value="1"/>
</dbReference>
<comment type="caution">
    <text evidence="7">The sequence shown here is derived from an EMBL/GenBank/DDBJ whole genome shotgun (WGS) entry which is preliminary data.</text>
</comment>
<dbReference type="Gene3D" id="3.40.50.970">
    <property type="match status" value="2"/>
</dbReference>
<dbReference type="Gene3D" id="3.40.50.1220">
    <property type="entry name" value="TPP-binding domain"/>
    <property type="match status" value="1"/>
</dbReference>
<evidence type="ECO:0000256" key="1">
    <source>
        <dbReference type="ARBA" id="ARBA00007812"/>
    </source>
</evidence>
<protein>
    <submittedName>
        <fullName evidence="7">Thiamine pyrophosphate-binding protein</fullName>
    </submittedName>
</protein>
<evidence type="ECO:0000313" key="8">
    <source>
        <dbReference type="Proteomes" id="UP001321700"/>
    </source>
</evidence>
<evidence type="ECO:0000256" key="2">
    <source>
        <dbReference type="ARBA" id="ARBA00023052"/>
    </source>
</evidence>
<dbReference type="Pfam" id="PF02775">
    <property type="entry name" value="TPP_enzyme_C"/>
    <property type="match status" value="1"/>
</dbReference>
<name>A0ABU3KI23_9BURK</name>
<dbReference type="SUPFAM" id="SSF52518">
    <property type="entry name" value="Thiamin diphosphate-binding fold (THDP-binding)"/>
    <property type="match status" value="2"/>
</dbReference>
<evidence type="ECO:0000259" key="6">
    <source>
        <dbReference type="Pfam" id="PF02776"/>
    </source>
</evidence>
<dbReference type="SUPFAM" id="SSF52467">
    <property type="entry name" value="DHS-like NAD/FAD-binding domain"/>
    <property type="match status" value="1"/>
</dbReference>
<dbReference type="InterPro" id="IPR011766">
    <property type="entry name" value="TPP_enzyme_TPP-bd"/>
</dbReference>
<dbReference type="NCBIfam" id="NF006052">
    <property type="entry name" value="PRK08199.1"/>
    <property type="match status" value="1"/>
</dbReference>
<dbReference type="InterPro" id="IPR012000">
    <property type="entry name" value="Thiamin_PyroP_enz_cen_dom"/>
</dbReference>
<gene>
    <name evidence="7" type="ORF">RAE19_01255</name>
</gene>
<evidence type="ECO:0000256" key="3">
    <source>
        <dbReference type="RuleBase" id="RU362132"/>
    </source>
</evidence>
<dbReference type="EMBL" id="JAVBIK010000001">
    <property type="protein sequence ID" value="MDT7517381.1"/>
    <property type="molecule type" value="Genomic_DNA"/>
</dbReference>
<organism evidence="7 8">
    <name type="scientific">Rhodoferax potami</name>
    <dbReference type="NCBI Taxonomy" id="3068338"/>
    <lineage>
        <taxon>Bacteria</taxon>
        <taxon>Pseudomonadati</taxon>
        <taxon>Pseudomonadota</taxon>
        <taxon>Betaproteobacteria</taxon>
        <taxon>Burkholderiales</taxon>
        <taxon>Comamonadaceae</taxon>
        <taxon>Rhodoferax</taxon>
    </lineage>
</organism>
<reference evidence="7 8" key="1">
    <citation type="submission" date="2023-08" db="EMBL/GenBank/DDBJ databases">
        <title>Rhodoferax potami sp. nov. and Rhodoferax mekongensis sp. nov., isolated from the Mekong River in Thailand.</title>
        <authorList>
            <person name="Kitikhun S."/>
            <person name="Charoenyingcharoen P."/>
            <person name="Siriarchawattana P."/>
            <person name="Likhitrattanapisal S."/>
            <person name="Nilsakha T."/>
            <person name="Chanpet A."/>
            <person name="Rattanawaree P."/>
            <person name="Ingsriswang S."/>
        </authorList>
    </citation>
    <scope>NUCLEOTIDE SEQUENCE [LARGE SCALE GENOMIC DNA]</scope>
    <source>
        <strain evidence="7 8">TBRC 17660</strain>
    </source>
</reference>
<feature type="domain" description="Thiamine pyrophosphate enzyme central" evidence="4">
    <location>
        <begin position="213"/>
        <end position="350"/>
    </location>
</feature>
<sequence length="595" mass="63899">MQTSTPTLDTSTPALAGHLLVQCLIAQGVTHAFGVPGESYLAVLDGFHRYRDQIRFIINRQEGGAAFMAEAQGKLTGRPGICFVTRGPGATNASIGVHTAFQDSTPMVLFIGDVASDQRDREAFQEMDYRVMFGPSALGMAKRVERIDDAKRIPEYVARAFATAMNGRPGPVVLVLPEDMLTQVLVPDAAGQLPQPLARVEPVEAWSDPGALRDLRQLLLKAERPFVIAGGGGWTPQAAQALQRFAENWRLPVGNAFRFQDTFDNHHPQYAGDVGIGINPALAKRVRDSDLIIAIGPRLGEMTTGGYTLLQAPKAAQTLVHIHASAEELNRVYQADLAIHANMRAAARSLEVLTAPVNVPWEAWTQACNADYQANLVPSVIADLPADNERGLVDMPHVIACLQKHLPADAVLTNGAGNFASWLHRFYRYTGLAAGHKTQLAPTNGAMGYGVPAGIAAAILSQEATGSGQSRVAFTIAGDGDFLMNGQELATAVQHGAKSIILLLNNGMYGTIRMHQEREYPEHVAGTALANPDFSALARAYGYAGVTIRKSADFEAELLAALARPQGTVIEVVLEPELISTRGTLQSLTQNALKR</sequence>
<dbReference type="InterPro" id="IPR029061">
    <property type="entry name" value="THDP-binding"/>
</dbReference>
<dbReference type="InterPro" id="IPR029035">
    <property type="entry name" value="DHS-like_NAD/FAD-binding_dom"/>
</dbReference>
<keyword evidence="8" id="KW-1185">Reference proteome</keyword>
<dbReference type="InterPro" id="IPR012001">
    <property type="entry name" value="Thiamin_PyroP_enz_TPP-bd_dom"/>
</dbReference>
<dbReference type="InterPro" id="IPR045229">
    <property type="entry name" value="TPP_enz"/>
</dbReference>
<dbReference type="CDD" id="cd00568">
    <property type="entry name" value="TPP_enzymes"/>
    <property type="match status" value="1"/>
</dbReference>
<evidence type="ECO:0000313" key="7">
    <source>
        <dbReference type="EMBL" id="MDT7517381.1"/>
    </source>
</evidence>
<accession>A0ABU3KI23</accession>
<dbReference type="Proteomes" id="UP001321700">
    <property type="component" value="Unassembled WGS sequence"/>
</dbReference>